<comment type="similarity">
    <text evidence="1">Belongs to the 'phage' integrase family.</text>
</comment>
<dbReference type="InterPro" id="IPR011010">
    <property type="entry name" value="DNA_brk_join_enz"/>
</dbReference>
<dbReference type="InterPro" id="IPR013762">
    <property type="entry name" value="Integrase-like_cat_sf"/>
</dbReference>
<evidence type="ECO:0000256" key="3">
    <source>
        <dbReference type="ARBA" id="ARBA00023172"/>
    </source>
</evidence>
<reference evidence="5 6" key="1">
    <citation type="submission" date="2015-11" db="EMBL/GenBank/DDBJ databases">
        <title>Draft genome sequences of new species of the genus Lactobacillus isolated from orchardgrass silage.</title>
        <authorList>
            <person name="Tohno M."/>
            <person name="Tanizawa Y."/>
            <person name="Arita M."/>
        </authorList>
    </citation>
    <scope>NUCLEOTIDE SEQUENCE [LARGE SCALE GENOMIC DNA]</scope>
    <source>
        <strain evidence="5 6">IWT25</strain>
    </source>
</reference>
<keyword evidence="2" id="KW-0238">DNA-binding</keyword>
<dbReference type="Gene3D" id="1.10.150.130">
    <property type="match status" value="1"/>
</dbReference>
<evidence type="ECO:0000256" key="2">
    <source>
        <dbReference type="ARBA" id="ARBA00023125"/>
    </source>
</evidence>
<dbReference type="PROSITE" id="PS51898">
    <property type="entry name" value="TYR_RECOMBINASE"/>
    <property type="match status" value="1"/>
</dbReference>
<evidence type="ECO:0000256" key="1">
    <source>
        <dbReference type="ARBA" id="ARBA00008857"/>
    </source>
</evidence>
<name>A0A1Z5IUJ8_9LACO</name>
<dbReference type="PANTHER" id="PTHR30349:SF64">
    <property type="entry name" value="PROPHAGE INTEGRASE INTD-RELATED"/>
    <property type="match status" value="1"/>
</dbReference>
<dbReference type="RefSeq" id="WP_089120731.1">
    <property type="nucleotide sequence ID" value="NZ_BCMI01000005.1"/>
</dbReference>
<dbReference type="GO" id="GO:0003677">
    <property type="term" value="F:DNA binding"/>
    <property type="evidence" value="ECO:0007669"/>
    <property type="project" value="UniProtKB-KW"/>
</dbReference>
<comment type="caution">
    <text evidence="5">The sequence shown here is derived from an EMBL/GenBank/DDBJ whole genome shotgun (WGS) entry which is preliminary data.</text>
</comment>
<organism evidence="5 6">
    <name type="scientific">Secundilactobacillus pentosiphilus</name>
    <dbReference type="NCBI Taxonomy" id="1714682"/>
    <lineage>
        <taxon>Bacteria</taxon>
        <taxon>Bacillati</taxon>
        <taxon>Bacillota</taxon>
        <taxon>Bacilli</taxon>
        <taxon>Lactobacillales</taxon>
        <taxon>Lactobacillaceae</taxon>
        <taxon>Secundilactobacillus</taxon>
    </lineage>
</organism>
<evidence type="ECO:0000259" key="4">
    <source>
        <dbReference type="PROSITE" id="PS51898"/>
    </source>
</evidence>
<dbReference type="AlphaFoldDB" id="A0A1Z5IUJ8"/>
<keyword evidence="3" id="KW-0233">DNA recombination</keyword>
<evidence type="ECO:0000313" key="5">
    <source>
        <dbReference type="EMBL" id="GAX05425.1"/>
    </source>
</evidence>
<dbReference type="Gene3D" id="1.10.443.10">
    <property type="entry name" value="Intergrase catalytic core"/>
    <property type="match status" value="1"/>
</dbReference>
<dbReference type="SUPFAM" id="SSF56349">
    <property type="entry name" value="DNA breaking-rejoining enzymes"/>
    <property type="match status" value="1"/>
</dbReference>
<evidence type="ECO:0000313" key="6">
    <source>
        <dbReference type="Proteomes" id="UP000198414"/>
    </source>
</evidence>
<dbReference type="Proteomes" id="UP000198414">
    <property type="component" value="Unassembled WGS sequence"/>
</dbReference>
<dbReference type="GO" id="GO:0015074">
    <property type="term" value="P:DNA integration"/>
    <property type="evidence" value="ECO:0007669"/>
    <property type="project" value="InterPro"/>
</dbReference>
<accession>A0A1Z5IUJ8</accession>
<protein>
    <submittedName>
        <fullName evidence="5">Integrase</fullName>
    </submittedName>
</protein>
<dbReference type="InterPro" id="IPR002104">
    <property type="entry name" value="Integrase_catalytic"/>
</dbReference>
<dbReference type="GO" id="GO:0006310">
    <property type="term" value="P:DNA recombination"/>
    <property type="evidence" value="ECO:0007669"/>
    <property type="project" value="UniProtKB-KW"/>
</dbReference>
<dbReference type="OrthoDB" id="9803188at2"/>
<feature type="domain" description="Tyr recombinase" evidence="4">
    <location>
        <begin position="169"/>
        <end position="366"/>
    </location>
</feature>
<dbReference type="Pfam" id="PF00589">
    <property type="entry name" value="Phage_integrase"/>
    <property type="match status" value="1"/>
</dbReference>
<gene>
    <name evidence="5" type="ORF">IWT25_00729</name>
</gene>
<dbReference type="CDD" id="cd01189">
    <property type="entry name" value="INT_ICEBs1_C_like"/>
    <property type="match status" value="1"/>
</dbReference>
<proteinExistence type="inferred from homology"/>
<dbReference type="PANTHER" id="PTHR30349">
    <property type="entry name" value="PHAGE INTEGRASE-RELATED"/>
    <property type="match status" value="1"/>
</dbReference>
<dbReference type="InterPro" id="IPR050090">
    <property type="entry name" value="Tyrosine_recombinase_XerCD"/>
</dbReference>
<dbReference type="EMBL" id="BCMI01000005">
    <property type="protein sequence ID" value="GAX05425.1"/>
    <property type="molecule type" value="Genomic_DNA"/>
</dbReference>
<sequence length="372" mass="43525">MKLISQKDDTVNVQHYSRGENRDDMRKMKLWKYFSWWIHSFKAGHITSVTMTKWVGTNKHVYEIAPNITLADIDGNYRLLQGILDQFGASHRRQTCIDFRGQFMAPLKYAQEEGFIDRFPQSRLTLHSVEDNWTFEKKSKVKNQAKSLSEAEFRMFKTRLQIELTDLLKQKPIISATHSGLKIVHPENHAISKQTRLMVLYTLFNTGCRFAEVLGITLTDLSTNEIAINKTWDYKSPENRFAPTKNLSSIRKVSVRPEFIAFLKKYLSWKVKYFDSDGDLPILVEPKTMIYNDTFNHFFRSYQRKYGIDKSLSIHKIRHSYISFMLAQKDISTEWIARQVGHSNTLMIRKVYGHLLDERAARDEISAMAAMM</sequence>
<dbReference type="InterPro" id="IPR010998">
    <property type="entry name" value="Integrase_recombinase_N"/>
</dbReference>